<evidence type="ECO:0000256" key="2">
    <source>
        <dbReference type="SAM" id="SignalP"/>
    </source>
</evidence>
<keyword evidence="2" id="KW-0732">Signal</keyword>
<accession>M5RT31</accession>
<feature type="chain" id="PRO_5004070760" evidence="2">
    <location>
        <begin position="22"/>
        <end position="101"/>
    </location>
</feature>
<protein>
    <submittedName>
        <fullName evidence="3">Putative secreted protein</fullName>
    </submittedName>
</protein>
<dbReference type="AlphaFoldDB" id="M5RT31"/>
<name>M5RT31_9BACT</name>
<reference evidence="3 4" key="1">
    <citation type="journal article" date="2013" name="Mar. Genomics">
        <title>Expression of sulfatases in Rhodopirellula baltica and the diversity of sulfatases in the genus Rhodopirellula.</title>
        <authorList>
            <person name="Wegner C.E."/>
            <person name="Richter-Heitmann T."/>
            <person name="Klindworth A."/>
            <person name="Klockow C."/>
            <person name="Richter M."/>
            <person name="Achstetter T."/>
            <person name="Glockner F.O."/>
            <person name="Harder J."/>
        </authorList>
    </citation>
    <scope>NUCLEOTIDE SEQUENCE [LARGE SCALE GENOMIC DNA]</scope>
    <source>
        <strain evidence="3 4">SM1</strain>
    </source>
</reference>
<feature type="transmembrane region" description="Helical" evidence="1">
    <location>
        <begin position="45"/>
        <end position="66"/>
    </location>
</feature>
<dbReference type="PATRIC" id="fig|1265738.3.peg.564"/>
<comment type="caution">
    <text evidence="3">The sequence shown here is derived from an EMBL/GenBank/DDBJ whole genome shotgun (WGS) entry which is preliminary data.</text>
</comment>
<dbReference type="Proteomes" id="UP000011991">
    <property type="component" value="Unassembled WGS sequence"/>
</dbReference>
<evidence type="ECO:0000313" key="3">
    <source>
        <dbReference type="EMBL" id="EMI22498.1"/>
    </source>
</evidence>
<dbReference type="RefSeq" id="WP_008691141.1">
    <property type="nucleotide sequence ID" value="NZ_ANOG01000087.1"/>
</dbReference>
<evidence type="ECO:0000256" key="1">
    <source>
        <dbReference type="SAM" id="Phobius"/>
    </source>
</evidence>
<gene>
    <name evidence="3" type="ORF">RMSM_00561</name>
</gene>
<dbReference type="EMBL" id="ANOG01000087">
    <property type="protein sequence ID" value="EMI22498.1"/>
    <property type="molecule type" value="Genomic_DNA"/>
</dbReference>
<evidence type="ECO:0000313" key="4">
    <source>
        <dbReference type="Proteomes" id="UP000011991"/>
    </source>
</evidence>
<organism evidence="3 4">
    <name type="scientific">Rhodopirellula maiorica SM1</name>
    <dbReference type="NCBI Taxonomy" id="1265738"/>
    <lineage>
        <taxon>Bacteria</taxon>
        <taxon>Pseudomonadati</taxon>
        <taxon>Planctomycetota</taxon>
        <taxon>Planctomycetia</taxon>
        <taxon>Pirellulales</taxon>
        <taxon>Pirellulaceae</taxon>
        <taxon>Novipirellula</taxon>
    </lineage>
</organism>
<keyword evidence="1" id="KW-1133">Transmembrane helix</keyword>
<keyword evidence="1" id="KW-0812">Transmembrane</keyword>
<sequence>MMKRAPSRLLLAAAFAIVAKAADACPYCDSEVGKAVSAGIFNGDFATNAVATLFPLAILLTIVWLIHSGFPPLDEVFGIVGRNTMRSNSKHPSIRGTDHDK</sequence>
<keyword evidence="4" id="KW-1185">Reference proteome</keyword>
<feature type="signal peptide" evidence="2">
    <location>
        <begin position="1"/>
        <end position="21"/>
    </location>
</feature>
<dbReference type="OrthoDB" id="291601at2"/>
<keyword evidence="1" id="KW-0472">Membrane</keyword>
<proteinExistence type="predicted"/>